<evidence type="ECO:0000313" key="1">
    <source>
        <dbReference type="EMBL" id="KAH3876372.1"/>
    </source>
</evidence>
<keyword evidence="2" id="KW-1185">Reference proteome</keyword>
<accession>A0A9D4MJB0</accession>
<comment type="caution">
    <text evidence="1">The sequence shown here is derived from an EMBL/GenBank/DDBJ whole genome shotgun (WGS) entry which is preliminary data.</text>
</comment>
<organism evidence="1 2">
    <name type="scientific">Dreissena polymorpha</name>
    <name type="common">Zebra mussel</name>
    <name type="synonym">Mytilus polymorpha</name>
    <dbReference type="NCBI Taxonomy" id="45954"/>
    <lineage>
        <taxon>Eukaryota</taxon>
        <taxon>Metazoa</taxon>
        <taxon>Spiralia</taxon>
        <taxon>Lophotrochozoa</taxon>
        <taxon>Mollusca</taxon>
        <taxon>Bivalvia</taxon>
        <taxon>Autobranchia</taxon>
        <taxon>Heteroconchia</taxon>
        <taxon>Euheterodonta</taxon>
        <taxon>Imparidentia</taxon>
        <taxon>Neoheterodontei</taxon>
        <taxon>Myida</taxon>
        <taxon>Dreissenoidea</taxon>
        <taxon>Dreissenidae</taxon>
        <taxon>Dreissena</taxon>
    </lineage>
</organism>
<protein>
    <submittedName>
        <fullName evidence="1">Uncharacterized protein</fullName>
    </submittedName>
</protein>
<dbReference type="AlphaFoldDB" id="A0A9D4MJB0"/>
<name>A0A9D4MJB0_DREPO</name>
<sequence length="53" mass="6049">MGRRIQPVDEKTVQIIDPVVEPMNVNWITSVASRGMSVQCLQHDNSRNPMNKK</sequence>
<gene>
    <name evidence="1" type="ORF">DPMN_000212</name>
</gene>
<dbReference type="Proteomes" id="UP000828390">
    <property type="component" value="Unassembled WGS sequence"/>
</dbReference>
<reference evidence="1" key="2">
    <citation type="submission" date="2020-11" db="EMBL/GenBank/DDBJ databases">
        <authorList>
            <person name="McCartney M.A."/>
            <person name="Auch B."/>
            <person name="Kono T."/>
            <person name="Mallez S."/>
            <person name="Becker A."/>
            <person name="Gohl D.M."/>
            <person name="Silverstein K.A.T."/>
            <person name="Koren S."/>
            <person name="Bechman K.B."/>
            <person name="Herman A."/>
            <person name="Abrahante J.E."/>
            <person name="Garbe J."/>
        </authorList>
    </citation>
    <scope>NUCLEOTIDE SEQUENCE</scope>
    <source>
        <strain evidence="1">Duluth1</strain>
        <tissue evidence="1">Whole animal</tissue>
    </source>
</reference>
<proteinExistence type="predicted"/>
<dbReference type="EMBL" id="JAIWYP010000001">
    <property type="protein sequence ID" value="KAH3876372.1"/>
    <property type="molecule type" value="Genomic_DNA"/>
</dbReference>
<evidence type="ECO:0000313" key="2">
    <source>
        <dbReference type="Proteomes" id="UP000828390"/>
    </source>
</evidence>
<reference evidence="1" key="1">
    <citation type="journal article" date="2019" name="bioRxiv">
        <title>The Genome of the Zebra Mussel, Dreissena polymorpha: A Resource for Invasive Species Research.</title>
        <authorList>
            <person name="McCartney M.A."/>
            <person name="Auch B."/>
            <person name="Kono T."/>
            <person name="Mallez S."/>
            <person name="Zhang Y."/>
            <person name="Obille A."/>
            <person name="Becker A."/>
            <person name="Abrahante J.E."/>
            <person name="Garbe J."/>
            <person name="Badalamenti J.P."/>
            <person name="Herman A."/>
            <person name="Mangelson H."/>
            <person name="Liachko I."/>
            <person name="Sullivan S."/>
            <person name="Sone E.D."/>
            <person name="Koren S."/>
            <person name="Silverstein K.A.T."/>
            <person name="Beckman K.B."/>
            <person name="Gohl D.M."/>
        </authorList>
    </citation>
    <scope>NUCLEOTIDE SEQUENCE</scope>
    <source>
        <strain evidence="1">Duluth1</strain>
        <tissue evidence="1">Whole animal</tissue>
    </source>
</reference>